<sequence length="667" mass="78174">MNEITVVFNLESPQEKEKNILISIGDRPEENLLFKFIIGCDGTWETLREFGFEETVEWMPKEEGKYIIMVQAKRKDSTKPFDYVTRLDYIIGKVEEKIISNVNLDKQLLDLGDKLKVSVDVKKMPVMYRYWIRENDNWELAKDYSADNTLIWSVKSTGKQEVLVECKTLDSKNKYDDFEKVQFEVKSVKKLEITNFKCLTEEMLVGSELVFQVDAAYQDNRMILYKFIKIYSDGRIKCLQDYSTKRIVEYIEKKDGDYRLLCMARDMYSQNEYDDRAVINYTVKPYREVCIQSFTSDLSSPQISSTNVTLKTIVKGGRELLYRYIIDGNEGEDSGYIKNDTYLWKTKKPGEYKIIVWVKDSSSKENYEASSTMNFTIDELNREPAKIQDIILDKDNKLVKNDTVNIKVIAHGGTELRYSFHVFKDGAEVEKIDYGSCCWVNFTPEEGGNYEIEARVKDKYSKRNYDSHYVINLEVYDFMPARIDHILLPTKEYYVVGDNISYSIITLNTKKILMRYVMYINGHQVEDTGYVKHKKYALTPKCSGVYSFQIYAKNVDSTKDFDCRRDIKIIVHEALPVTNTRLQFDRTKININETLTVTAASEGGKEVKYEFYLMERGDWCLVQRYSRKNYYSFIPFSTGNYKILVLSKSEHKRSAYEDYAMMEFNVE</sequence>
<feature type="domain" description="Two component regulator three Y" evidence="1">
    <location>
        <begin position="29"/>
        <end position="91"/>
    </location>
</feature>
<dbReference type="InterPro" id="IPR011123">
    <property type="entry name" value="Y_Y_Y"/>
</dbReference>
<evidence type="ECO:0000313" key="3">
    <source>
        <dbReference type="Proteomes" id="UP001208567"/>
    </source>
</evidence>
<keyword evidence="3" id="KW-1185">Reference proteome</keyword>
<feature type="domain" description="Two component regulator three Y" evidence="1">
    <location>
        <begin position="316"/>
        <end position="377"/>
    </location>
</feature>
<feature type="domain" description="Two component regulator three Y" evidence="1">
    <location>
        <begin position="508"/>
        <end position="571"/>
    </location>
</feature>
<comment type="caution">
    <text evidence="2">The sequence shown here is derived from an EMBL/GenBank/DDBJ whole genome shotgun (WGS) entry which is preliminary data.</text>
</comment>
<proteinExistence type="predicted"/>
<feature type="domain" description="Two component regulator three Y" evidence="1">
    <location>
        <begin position="126"/>
        <end position="186"/>
    </location>
</feature>
<dbReference type="EMBL" id="BRXR01000001">
    <property type="protein sequence ID" value="GLC31426.1"/>
    <property type="molecule type" value="Genomic_DNA"/>
</dbReference>
<accession>A0ABQ5N8F9</accession>
<organism evidence="2 3">
    <name type="scientific">Clostridium omnivorum</name>
    <dbReference type="NCBI Taxonomy" id="1604902"/>
    <lineage>
        <taxon>Bacteria</taxon>
        <taxon>Bacillati</taxon>
        <taxon>Bacillota</taxon>
        <taxon>Clostridia</taxon>
        <taxon>Eubacteriales</taxon>
        <taxon>Clostridiaceae</taxon>
        <taxon>Clostridium</taxon>
    </lineage>
</organism>
<reference evidence="2 3" key="1">
    <citation type="journal article" date="2024" name="Int. J. Syst. Evol. Microbiol.">
        <title>Clostridium omnivorum sp. nov., isolated from anoxic soil under the treatment of reductive soil disinfestation.</title>
        <authorList>
            <person name="Ueki A."/>
            <person name="Tonouchi A."/>
            <person name="Kaku N."/>
            <person name="Honma S."/>
            <person name="Ueki K."/>
        </authorList>
    </citation>
    <scope>NUCLEOTIDE SEQUENCE [LARGE SCALE GENOMIC DNA]</scope>
    <source>
        <strain evidence="2 3">E14</strain>
    </source>
</reference>
<dbReference type="NCBIfam" id="NF010681">
    <property type="entry name" value="PRK14081.1"/>
    <property type="match status" value="1"/>
</dbReference>
<evidence type="ECO:0000313" key="2">
    <source>
        <dbReference type="EMBL" id="GLC31426.1"/>
    </source>
</evidence>
<name>A0ABQ5N8F9_9CLOT</name>
<dbReference type="RefSeq" id="WP_264850717.1">
    <property type="nucleotide sequence ID" value="NZ_BRXR01000001.1"/>
</dbReference>
<dbReference type="Proteomes" id="UP001208567">
    <property type="component" value="Unassembled WGS sequence"/>
</dbReference>
<evidence type="ECO:0000259" key="1">
    <source>
        <dbReference type="Pfam" id="PF07495"/>
    </source>
</evidence>
<feature type="domain" description="Two component regulator three Y" evidence="1">
    <location>
        <begin position="412"/>
        <end position="475"/>
    </location>
</feature>
<gene>
    <name evidence="2" type="ORF">bsdE14_28360</name>
</gene>
<protein>
    <submittedName>
        <fullName evidence="2">Two component regulator three Y motif protein</fullName>
    </submittedName>
</protein>
<feature type="domain" description="Two component regulator three Y" evidence="1">
    <location>
        <begin position="217"/>
        <end position="284"/>
    </location>
</feature>
<dbReference type="Pfam" id="PF07495">
    <property type="entry name" value="Y_Y_Y"/>
    <property type="match status" value="6"/>
</dbReference>